<keyword evidence="1" id="KW-1133">Transmembrane helix</keyword>
<keyword evidence="3" id="KW-1185">Reference proteome</keyword>
<reference evidence="3" key="1">
    <citation type="journal article" date="2019" name="Int. J. Syst. Evol. Microbiol.">
        <title>The Global Catalogue of Microorganisms (GCM) 10K type strain sequencing project: providing services to taxonomists for standard genome sequencing and annotation.</title>
        <authorList>
            <consortium name="The Broad Institute Genomics Platform"/>
            <consortium name="The Broad Institute Genome Sequencing Center for Infectious Disease"/>
            <person name="Wu L."/>
            <person name="Ma J."/>
        </authorList>
    </citation>
    <scope>NUCLEOTIDE SEQUENCE [LARGE SCALE GENOMIC DNA]</scope>
    <source>
        <strain evidence="3">CCTCC AB 2013263</strain>
    </source>
</reference>
<proteinExistence type="predicted"/>
<evidence type="ECO:0000256" key="1">
    <source>
        <dbReference type="SAM" id="Phobius"/>
    </source>
</evidence>
<feature type="transmembrane region" description="Helical" evidence="1">
    <location>
        <begin position="180"/>
        <end position="200"/>
    </location>
</feature>
<evidence type="ECO:0008006" key="4">
    <source>
        <dbReference type="Google" id="ProtNLM"/>
    </source>
</evidence>
<name>A0ABV8A5S4_9DEIO</name>
<keyword evidence="1" id="KW-0812">Transmembrane</keyword>
<accession>A0ABV8A5S4</accession>
<feature type="transmembrane region" description="Helical" evidence="1">
    <location>
        <begin position="91"/>
        <end position="112"/>
    </location>
</feature>
<dbReference type="EMBL" id="JBHRZF010000117">
    <property type="protein sequence ID" value="MFC3861039.1"/>
    <property type="molecule type" value="Genomic_DNA"/>
</dbReference>
<evidence type="ECO:0000313" key="2">
    <source>
        <dbReference type="EMBL" id="MFC3861039.1"/>
    </source>
</evidence>
<dbReference type="Proteomes" id="UP001595748">
    <property type="component" value="Unassembled WGS sequence"/>
</dbReference>
<comment type="caution">
    <text evidence="2">The sequence shown here is derived from an EMBL/GenBank/DDBJ whole genome shotgun (WGS) entry which is preliminary data.</text>
</comment>
<sequence length="228" mass="24575">MFQAVSEHTHIPLHVTDAVPLAANDPAGQNAFFFLVVLSVSIYAMSIAVGAAGATRPWRDRLLLGLGASLLIASVETALAAYGFGMFAGHIPATFGLALLYSLTIMLIGIGLHPILTRLSTLIFAIAFVGLNFTSSGGVFEPMMQPAVFGWLNQFWIGAAFIEAMRRIQYFPHLSAAQPLGVILGWLVFGVLCVLAGRAIERLRRAIPAQREPLNESTRLELEEDVAV</sequence>
<keyword evidence="1" id="KW-0472">Membrane</keyword>
<feature type="transmembrane region" description="Helical" evidence="1">
    <location>
        <begin position="31"/>
        <end position="55"/>
    </location>
</feature>
<feature type="transmembrane region" description="Helical" evidence="1">
    <location>
        <begin position="62"/>
        <end position="85"/>
    </location>
</feature>
<dbReference type="RefSeq" id="WP_380077546.1">
    <property type="nucleotide sequence ID" value="NZ_JBHRZF010000117.1"/>
</dbReference>
<evidence type="ECO:0000313" key="3">
    <source>
        <dbReference type="Proteomes" id="UP001595748"/>
    </source>
</evidence>
<organism evidence="2 3">
    <name type="scientific">Deinococcus antarcticus</name>
    <dbReference type="NCBI Taxonomy" id="1298767"/>
    <lineage>
        <taxon>Bacteria</taxon>
        <taxon>Thermotogati</taxon>
        <taxon>Deinococcota</taxon>
        <taxon>Deinococci</taxon>
        <taxon>Deinococcales</taxon>
        <taxon>Deinococcaceae</taxon>
        <taxon>Deinococcus</taxon>
    </lineage>
</organism>
<gene>
    <name evidence="2" type="ORF">ACFOPQ_09730</name>
</gene>
<feature type="transmembrane region" description="Helical" evidence="1">
    <location>
        <begin position="119"/>
        <end position="140"/>
    </location>
</feature>
<protein>
    <recommendedName>
        <fullName evidence="4">ABC transporter permease</fullName>
    </recommendedName>
</protein>